<dbReference type="InterPro" id="IPR036134">
    <property type="entry name" value="Crypto/Photolyase_FAD-like_sf"/>
</dbReference>
<organism evidence="9 10">
    <name type="scientific">Cupriavidus basilensis</name>
    <dbReference type="NCBI Taxonomy" id="68895"/>
    <lineage>
        <taxon>Bacteria</taxon>
        <taxon>Pseudomonadati</taxon>
        <taxon>Pseudomonadota</taxon>
        <taxon>Betaproteobacteria</taxon>
        <taxon>Burkholderiales</taxon>
        <taxon>Burkholderiaceae</taxon>
        <taxon>Cupriavidus</taxon>
    </lineage>
</organism>
<evidence type="ECO:0000313" key="9">
    <source>
        <dbReference type="EMBL" id="MDF3838032.1"/>
    </source>
</evidence>
<dbReference type="PROSITE" id="PS00691">
    <property type="entry name" value="DNA_PHOTOLYASES_1_2"/>
    <property type="match status" value="1"/>
</dbReference>
<keyword evidence="3 6" id="KW-0285">Flavoprotein</keyword>
<dbReference type="Pfam" id="PF00875">
    <property type="entry name" value="DNA_photolyase"/>
    <property type="match status" value="1"/>
</dbReference>
<dbReference type="Gene3D" id="1.25.40.80">
    <property type="match status" value="1"/>
</dbReference>
<dbReference type="PRINTS" id="PR00147">
    <property type="entry name" value="DNAPHOTLYASE"/>
</dbReference>
<dbReference type="Gene3D" id="3.40.50.620">
    <property type="entry name" value="HUPs"/>
    <property type="match status" value="1"/>
</dbReference>
<keyword evidence="5 6" id="KW-0157">Chromophore</keyword>
<evidence type="ECO:0000256" key="3">
    <source>
        <dbReference type="ARBA" id="ARBA00022630"/>
    </source>
</evidence>
<evidence type="ECO:0000256" key="6">
    <source>
        <dbReference type="RuleBase" id="RU004182"/>
    </source>
</evidence>
<comment type="cofactor">
    <cofactor evidence="1">
        <name>(6R)-5,10-methylene-5,6,7,8-tetrahydrofolate</name>
        <dbReference type="ChEBI" id="CHEBI:15636"/>
    </cofactor>
</comment>
<dbReference type="InterPro" id="IPR014729">
    <property type="entry name" value="Rossmann-like_a/b/a_fold"/>
</dbReference>
<dbReference type="PANTHER" id="PTHR11455:SF9">
    <property type="entry name" value="CRYPTOCHROME CIRCADIAN CLOCK 5 ISOFORM X1"/>
    <property type="match status" value="1"/>
</dbReference>
<dbReference type="InterPro" id="IPR005101">
    <property type="entry name" value="Cryptochr/Photolyase_FAD-bd"/>
</dbReference>
<keyword evidence="4 6" id="KW-0274">FAD</keyword>
<accession>A0ABT6B0N0</accession>
<evidence type="ECO:0000256" key="7">
    <source>
        <dbReference type="SAM" id="MobiDB-lite"/>
    </source>
</evidence>
<dbReference type="Pfam" id="PF03441">
    <property type="entry name" value="FAD_binding_7"/>
    <property type="match status" value="1"/>
</dbReference>
<evidence type="ECO:0000256" key="1">
    <source>
        <dbReference type="ARBA" id="ARBA00001932"/>
    </source>
</evidence>
<reference evidence="9 10" key="1">
    <citation type="submission" date="2023-03" db="EMBL/GenBank/DDBJ databases">
        <title>Draft assemblies of triclosan tolerant bacteria isolated from returned activated sludge.</title>
        <authorList>
            <person name="Van Hamelsveld S."/>
        </authorList>
    </citation>
    <scope>NUCLEOTIDE SEQUENCE [LARGE SCALE GENOMIC DNA]</scope>
    <source>
        <strain evidence="9 10">GW210010_S58</strain>
    </source>
</reference>
<protein>
    <submittedName>
        <fullName evidence="9">Deoxyribodipyrimidine photo-lyase</fullName>
    </submittedName>
</protein>
<keyword evidence="10" id="KW-1185">Reference proteome</keyword>
<dbReference type="InterPro" id="IPR006050">
    <property type="entry name" value="DNA_photolyase_N"/>
</dbReference>
<evidence type="ECO:0000256" key="4">
    <source>
        <dbReference type="ARBA" id="ARBA00022827"/>
    </source>
</evidence>
<evidence type="ECO:0000256" key="5">
    <source>
        <dbReference type="ARBA" id="ARBA00022991"/>
    </source>
</evidence>
<sequence>MPPQPAEARQPYRIDRRFGRGLVWFRRDLRADDHAALHYALKHCRRVWCVFVFDREILDPLLARGLSADRRVEFILASLAPLDTALRAAGGGLIVLHGHARQSVPALAAGLGAEAVFVNHDYEPAAQARDAEVGQALADRSCAFFSFKDQVIFERDEILTGQGKPFSVFTPYKNAWLKALLPFDLRPYPVEPYFSSLSPLPPAYERPLPTLEALGFAPANLAGIAMPTGSAGAHALFDEFCERMGDYARRRDYPALRGPSYLSVHLRFGTLSIRTLVRAAHAATLRGGADSAGAATWLSELIWRDFYFMILHHHPRVAAGRAFHAAYDAIRWVGGATGERCFQAWRDARTGYPLVDAAMLQIRQSGYMHNRLRMVVASFLVKDLGVDWRRGEQYFAEQLNDFDFSANNGGWQWAASTGCDAQPYFRIFNPITQSEKFDPQGRFIRKYLPQLARLPDKYIHAPWTASENVLAAAGVRLGEDYPRPIVQHDVARRETLARYAVVKERSEAGSAPSAEAFNAKAPANDPA</sequence>
<evidence type="ECO:0000259" key="8">
    <source>
        <dbReference type="PROSITE" id="PS51645"/>
    </source>
</evidence>
<proteinExistence type="inferred from homology"/>
<dbReference type="Proteomes" id="UP001216674">
    <property type="component" value="Unassembled WGS sequence"/>
</dbReference>
<dbReference type="Gene3D" id="1.10.579.10">
    <property type="entry name" value="DNA Cyclobutane Dipyrimidine Photolyase, subunit A, domain 3"/>
    <property type="match status" value="1"/>
</dbReference>
<feature type="region of interest" description="Disordered" evidence="7">
    <location>
        <begin position="505"/>
        <end position="527"/>
    </location>
</feature>
<evidence type="ECO:0000313" key="10">
    <source>
        <dbReference type="Proteomes" id="UP001216674"/>
    </source>
</evidence>
<comment type="caution">
    <text evidence="9">The sequence shown here is derived from an EMBL/GenBank/DDBJ whole genome shotgun (WGS) entry which is preliminary data.</text>
</comment>
<comment type="cofactor">
    <cofactor evidence="2">
        <name>FAD</name>
        <dbReference type="ChEBI" id="CHEBI:57692"/>
    </cofactor>
</comment>
<name>A0ABT6B0N0_9BURK</name>
<dbReference type="RefSeq" id="WP_276268079.1">
    <property type="nucleotide sequence ID" value="NZ_JARJLM010000559.1"/>
</dbReference>
<dbReference type="SUPFAM" id="SSF48173">
    <property type="entry name" value="Cryptochrome/photolyase FAD-binding domain"/>
    <property type="match status" value="1"/>
</dbReference>
<dbReference type="EMBL" id="JARJLM010000559">
    <property type="protein sequence ID" value="MDF3838032.1"/>
    <property type="molecule type" value="Genomic_DNA"/>
</dbReference>
<dbReference type="SUPFAM" id="SSF52425">
    <property type="entry name" value="Cryptochrome/photolyase, N-terminal domain"/>
    <property type="match status" value="1"/>
</dbReference>
<dbReference type="InterPro" id="IPR036155">
    <property type="entry name" value="Crypto/Photolyase_N_sf"/>
</dbReference>
<dbReference type="InterPro" id="IPR002081">
    <property type="entry name" value="Cryptochrome/DNA_photolyase_1"/>
</dbReference>
<evidence type="ECO:0000256" key="2">
    <source>
        <dbReference type="ARBA" id="ARBA00001974"/>
    </source>
</evidence>
<feature type="domain" description="Photolyase/cryptochrome alpha/beta" evidence="8">
    <location>
        <begin position="19"/>
        <end position="152"/>
    </location>
</feature>
<dbReference type="PANTHER" id="PTHR11455">
    <property type="entry name" value="CRYPTOCHROME"/>
    <property type="match status" value="1"/>
</dbReference>
<dbReference type="InterPro" id="IPR018394">
    <property type="entry name" value="DNA_photolyase_1_CS_C"/>
</dbReference>
<dbReference type="PROSITE" id="PS51645">
    <property type="entry name" value="PHR_CRY_ALPHA_BETA"/>
    <property type="match status" value="1"/>
</dbReference>
<comment type="similarity">
    <text evidence="6">Belongs to the DNA photolyase family.</text>
</comment>
<gene>
    <name evidence="9" type="ORF">P3W85_34630</name>
</gene>